<keyword evidence="1" id="KW-0812">Transmembrane</keyword>
<dbReference type="InterPro" id="IPR050373">
    <property type="entry name" value="Fibrinogen_C-term_domain"/>
</dbReference>
<dbReference type="InterPro" id="IPR036056">
    <property type="entry name" value="Fibrinogen-like_C"/>
</dbReference>
<dbReference type="SMART" id="SM00186">
    <property type="entry name" value="FBG"/>
    <property type="match status" value="1"/>
</dbReference>
<dbReference type="PANTHER" id="PTHR19143">
    <property type="entry name" value="FIBRINOGEN/TENASCIN/ANGIOPOEITIN"/>
    <property type="match status" value="1"/>
</dbReference>
<evidence type="ECO:0000313" key="3">
    <source>
        <dbReference type="Proteomes" id="UP000887566"/>
    </source>
</evidence>
<evidence type="ECO:0000256" key="1">
    <source>
        <dbReference type="SAM" id="Phobius"/>
    </source>
</evidence>
<name>A0A914VZX5_9BILA</name>
<dbReference type="SUPFAM" id="SSF56496">
    <property type="entry name" value="Fibrinogen C-terminal domain-like"/>
    <property type="match status" value="1"/>
</dbReference>
<keyword evidence="1" id="KW-0472">Membrane</keyword>
<dbReference type="Pfam" id="PF00147">
    <property type="entry name" value="Fibrinogen_C"/>
    <property type="match status" value="1"/>
</dbReference>
<dbReference type="PROSITE" id="PS51406">
    <property type="entry name" value="FIBRINOGEN_C_2"/>
    <property type="match status" value="1"/>
</dbReference>
<evidence type="ECO:0000259" key="2">
    <source>
        <dbReference type="PROSITE" id="PS51406"/>
    </source>
</evidence>
<reference evidence="4" key="1">
    <citation type="submission" date="2022-11" db="UniProtKB">
        <authorList>
            <consortium name="WormBaseParasite"/>
        </authorList>
    </citation>
    <scope>IDENTIFICATION</scope>
</reference>
<dbReference type="AlphaFoldDB" id="A0A914VZX5"/>
<dbReference type="Proteomes" id="UP000887566">
    <property type="component" value="Unplaced"/>
</dbReference>
<feature type="domain" description="Fibrinogen C-terminal" evidence="2">
    <location>
        <begin position="77"/>
        <end position="212"/>
    </location>
</feature>
<dbReference type="NCBIfam" id="NF040941">
    <property type="entry name" value="GGGWT_bact"/>
    <property type="match status" value="1"/>
</dbReference>
<dbReference type="GO" id="GO:0005615">
    <property type="term" value="C:extracellular space"/>
    <property type="evidence" value="ECO:0007669"/>
    <property type="project" value="TreeGrafter"/>
</dbReference>
<proteinExistence type="predicted"/>
<keyword evidence="1" id="KW-1133">Transmembrane helix</keyword>
<keyword evidence="3" id="KW-1185">Reference proteome</keyword>
<dbReference type="InterPro" id="IPR002181">
    <property type="entry name" value="Fibrinogen_a/b/g_C_dom"/>
</dbReference>
<dbReference type="Gene3D" id="3.90.215.10">
    <property type="entry name" value="Gamma Fibrinogen, chain A, domain 1"/>
    <property type="match status" value="1"/>
</dbReference>
<dbReference type="InterPro" id="IPR014716">
    <property type="entry name" value="Fibrinogen_a/b/g_C_1"/>
</dbReference>
<accession>A0A914VZX5</accession>
<organism evidence="3 4">
    <name type="scientific">Plectus sambesii</name>
    <dbReference type="NCBI Taxonomy" id="2011161"/>
    <lineage>
        <taxon>Eukaryota</taxon>
        <taxon>Metazoa</taxon>
        <taxon>Ecdysozoa</taxon>
        <taxon>Nematoda</taxon>
        <taxon>Chromadorea</taxon>
        <taxon>Plectida</taxon>
        <taxon>Plectina</taxon>
        <taxon>Plectoidea</taxon>
        <taxon>Plectidae</taxon>
        <taxon>Plectus</taxon>
    </lineage>
</organism>
<evidence type="ECO:0000313" key="4">
    <source>
        <dbReference type="WBParaSite" id="PSAMB.scaffold2824size21059.g19274.t1"/>
    </source>
</evidence>
<feature type="transmembrane region" description="Helical" evidence="1">
    <location>
        <begin position="56"/>
        <end position="78"/>
    </location>
</feature>
<protein>
    <submittedName>
        <fullName evidence="4">Fibrinogen C-terminal domain-containing protein</fullName>
    </submittedName>
</protein>
<dbReference type="WBParaSite" id="PSAMB.scaffold2824size21059.g19274.t1">
    <property type="protein sequence ID" value="PSAMB.scaffold2824size21059.g19274.t1"/>
    <property type="gene ID" value="PSAMB.scaffold2824size21059.g19274"/>
</dbReference>
<sequence>MPTYTAYSNRDNYAPQEIRRQDQLLPQPQEGDDYDNQVLFMEEKQPNSIIEKYRRIIALICVGFIFTFATTFLAIAILSKNNAKDCRELHQKDINLPSGVYKLSPPGIPPFDAYCDMQTDGGGWTVFQRRIDGTLSFYDKTWNDYKVGFNDGLENNLWLGNDNIDVLSTKDSNVELRIDLWGDRNTGQLSSNNPNGYWWAKHTNFYVSDALL</sequence>